<keyword evidence="3 11" id="KW-0378">Hydrolase</keyword>
<keyword evidence="8" id="KW-0812">Transmembrane</keyword>
<keyword evidence="11" id="KW-0645">Protease</keyword>
<keyword evidence="8" id="KW-1133">Transmembrane helix</keyword>
<dbReference type="InterPro" id="IPR018044">
    <property type="entry name" value="Peptidase_S11"/>
</dbReference>
<name>A0ABU4VHJ6_9ACTN</name>
<keyword evidence="8" id="KW-0472">Membrane</keyword>
<keyword evidence="5" id="KW-0573">Peptidoglycan synthesis</keyword>
<organism evidence="11 12">
    <name type="scientific">Patulibacter brassicae</name>
    <dbReference type="NCBI Taxonomy" id="1705717"/>
    <lineage>
        <taxon>Bacteria</taxon>
        <taxon>Bacillati</taxon>
        <taxon>Actinomycetota</taxon>
        <taxon>Thermoleophilia</taxon>
        <taxon>Solirubrobacterales</taxon>
        <taxon>Patulibacteraceae</taxon>
        <taxon>Patulibacter</taxon>
    </lineage>
</organism>
<dbReference type="SUPFAM" id="SSF56601">
    <property type="entry name" value="beta-lactamase/transpeptidase-like"/>
    <property type="match status" value="1"/>
</dbReference>
<evidence type="ECO:0000256" key="4">
    <source>
        <dbReference type="ARBA" id="ARBA00022960"/>
    </source>
</evidence>
<dbReference type="RefSeq" id="WP_319953040.1">
    <property type="nucleotide sequence ID" value="NZ_JAXAVX010000001.1"/>
</dbReference>
<dbReference type="Gene3D" id="3.40.710.10">
    <property type="entry name" value="DD-peptidase/beta-lactamase superfamily"/>
    <property type="match status" value="1"/>
</dbReference>
<gene>
    <name evidence="11" type="ORF">SK069_04785</name>
</gene>
<protein>
    <submittedName>
        <fullName evidence="11">D-alanyl-D-alanine carboxypeptidase family protein</fullName>
        <ecNumber evidence="11">3.4.-.-</ecNumber>
    </submittedName>
</protein>
<dbReference type="PANTHER" id="PTHR21581:SF6">
    <property type="entry name" value="TRAFFICKING PROTEIN PARTICLE COMPLEX SUBUNIT 12"/>
    <property type="match status" value="1"/>
</dbReference>
<keyword evidence="12" id="KW-1185">Reference proteome</keyword>
<evidence type="ECO:0000256" key="1">
    <source>
        <dbReference type="ARBA" id="ARBA00007164"/>
    </source>
</evidence>
<keyword evidence="2 9" id="KW-0732">Signal</keyword>
<evidence type="ECO:0000256" key="5">
    <source>
        <dbReference type="ARBA" id="ARBA00022984"/>
    </source>
</evidence>
<keyword evidence="4" id="KW-0133">Cell shape</keyword>
<accession>A0ABU4VHJ6</accession>
<feature type="domain" description="Peptidase S11 D-alanyl-D-alanine carboxypeptidase A N-terminal" evidence="10">
    <location>
        <begin position="24"/>
        <end position="247"/>
    </location>
</feature>
<dbReference type="EC" id="3.4.-.-" evidence="11"/>
<evidence type="ECO:0000313" key="11">
    <source>
        <dbReference type="EMBL" id="MDX8150900.1"/>
    </source>
</evidence>
<evidence type="ECO:0000256" key="7">
    <source>
        <dbReference type="RuleBase" id="RU004016"/>
    </source>
</evidence>
<evidence type="ECO:0000256" key="3">
    <source>
        <dbReference type="ARBA" id="ARBA00022801"/>
    </source>
</evidence>
<dbReference type="EMBL" id="JAXAVX010000001">
    <property type="protein sequence ID" value="MDX8150900.1"/>
    <property type="molecule type" value="Genomic_DNA"/>
</dbReference>
<dbReference type="GO" id="GO:0004180">
    <property type="term" value="F:carboxypeptidase activity"/>
    <property type="evidence" value="ECO:0007669"/>
    <property type="project" value="UniProtKB-KW"/>
</dbReference>
<evidence type="ECO:0000256" key="8">
    <source>
        <dbReference type="SAM" id="Phobius"/>
    </source>
</evidence>
<dbReference type="InterPro" id="IPR001967">
    <property type="entry name" value="Peptidase_S11_N"/>
</dbReference>
<dbReference type="PRINTS" id="PR00725">
    <property type="entry name" value="DADACBPTASE1"/>
</dbReference>
<proteinExistence type="inferred from homology"/>
<dbReference type="PANTHER" id="PTHR21581">
    <property type="entry name" value="D-ALANYL-D-ALANINE CARBOXYPEPTIDASE"/>
    <property type="match status" value="1"/>
</dbReference>
<evidence type="ECO:0000259" key="10">
    <source>
        <dbReference type="Pfam" id="PF00768"/>
    </source>
</evidence>
<keyword evidence="11" id="KW-0121">Carboxypeptidase</keyword>
<comment type="similarity">
    <text evidence="1 7">Belongs to the peptidase S11 family.</text>
</comment>
<evidence type="ECO:0000256" key="2">
    <source>
        <dbReference type="ARBA" id="ARBA00022729"/>
    </source>
</evidence>
<feature type="transmembrane region" description="Helical" evidence="8">
    <location>
        <begin position="370"/>
        <end position="389"/>
    </location>
</feature>
<dbReference type="Proteomes" id="UP001277761">
    <property type="component" value="Unassembled WGS sequence"/>
</dbReference>
<keyword evidence="6" id="KW-0961">Cell wall biogenesis/degradation</keyword>
<feature type="signal peptide" evidence="9">
    <location>
        <begin position="1"/>
        <end position="22"/>
    </location>
</feature>
<evidence type="ECO:0000256" key="9">
    <source>
        <dbReference type="SAM" id="SignalP"/>
    </source>
</evidence>
<dbReference type="InterPro" id="IPR012338">
    <property type="entry name" value="Beta-lactam/transpept-like"/>
</dbReference>
<feature type="chain" id="PRO_5045096940" evidence="9">
    <location>
        <begin position="23"/>
        <end position="410"/>
    </location>
</feature>
<reference evidence="11 12" key="1">
    <citation type="submission" date="2023-11" db="EMBL/GenBank/DDBJ databases">
        <authorList>
            <person name="Xu M."/>
            <person name="Jiang T."/>
        </authorList>
    </citation>
    <scope>NUCLEOTIDE SEQUENCE [LARGE SCALE GENOMIC DNA]</scope>
    <source>
        <strain evidence="11 12">SD</strain>
    </source>
</reference>
<comment type="caution">
    <text evidence="11">The sequence shown here is derived from an EMBL/GenBank/DDBJ whole genome shotgun (WGS) entry which is preliminary data.</text>
</comment>
<sequence>MPVVVALAVAALTGPAVSPAAAADDPPRISAPAAIAVETSTGDVVFDRRGEQPRAIASTTKLMTALLAFESGNLERRVTIRPYAGAAVESVAGLHPGDRMTLRDLLSALMLPSGNDAAVAIARAVSGSVPAFVRRMNARSRELGLTAEFENPIGLDGRRHRASAADLVKLALLLRRYPEFRRIVNRPSDRLASATPPITVVNRNALVRDVPWVDGVKTGHTTRAGYALVASGRRRGISVVTVVLGTSSEAARDADSLALLRYALGRYRVSTGLAARTVVARLPLRYRDEEVALVAASTVRRITRRDERLTTRVVGTPADVEGPLPAGSRLGTVEVLQRGRVVARVPAVTQRSVAQATVWQRADDQLAKTWVKLVLLLAILCALALAVAVRRQRPPASPAATPATGEGLGS</sequence>
<evidence type="ECO:0000313" key="12">
    <source>
        <dbReference type="Proteomes" id="UP001277761"/>
    </source>
</evidence>
<evidence type="ECO:0000256" key="6">
    <source>
        <dbReference type="ARBA" id="ARBA00023316"/>
    </source>
</evidence>
<dbReference type="Pfam" id="PF00768">
    <property type="entry name" value="Peptidase_S11"/>
    <property type="match status" value="1"/>
</dbReference>